<proteinExistence type="predicted"/>
<dbReference type="Proteomes" id="UP000095286">
    <property type="component" value="Unplaced"/>
</dbReference>
<evidence type="ECO:0000313" key="1">
    <source>
        <dbReference type="Proteomes" id="UP000095286"/>
    </source>
</evidence>
<dbReference type="WBParaSite" id="RSKR_0000950700.1">
    <property type="protein sequence ID" value="RSKR_0000950700.1"/>
    <property type="gene ID" value="RSKR_0000950700"/>
</dbReference>
<accession>A0AC35UB45</accession>
<protein>
    <submittedName>
        <fullName evidence="2">HOOK_N domain-containing protein</fullName>
    </submittedName>
</protein>
<reference evidence="2" key="1">
    <citation type="submission" date="2016-11" db="UniProtKB">
        <authorList>
            <consortium name="WormBaseParasite"/>
        </authorList>
    </citation>
    <scope>IDENTIFICATION</scope>
    <source>
        <strain evidence="2">KR3021</strain>
    </source>
</reference>
<organism evidence="1 2">
    <name type="scientific">Rhabditophanes sp. KR3021</name>
    <dbReference type="NCBI Taxonomy" id="114890"/>
    <lineage>
        <taxon>Eukaryota</taxon>
        <taxon>Metazoa</taxon>
        <taxon>Ecdysozoa</taxon>
        <taxon>Nematoda</taxon>
        <taxon>Chromadorea</taxon>
        <taxon>Rhabditida</taxon>
        <taxon>Tylenchina</taxon>
        <taxon>Panagrolaimomorpha</taxon>
        <taxon>Strongyloidoidea</taxon>
        <taxon>Alloionematidae</taxon>
        <taxon>Rhabditophanes</taxon>
    </lineage>
</organism>
<name>A0AC35UB45_9BILA</name>
<evidence type="ECO:0000313" key="2">
    <source>
        <dbReference type="WBParaSite" id="RSKR_0000950700.1"/>
    </source>
</evidence>
<sequence>MINLGDDMLIVSLQQWMVQVAGSKYAQTTPEDLFDGRLIVSVLRILDRTFFDEEFDDAVYEGKPDKSVLFLRICTKLAEYYEVIMHRDLYNSPTWNVNAAKIGRLLDVNELTKLLLLILAAATSNPKANELLKEFSPSHNVRDDLSKALSDIDGRIPRRRQSLRNEEFEASQVELNRSEVLTIVTENHKLKSRLAEMERTIILMQEKNAKLCDEAESSKGKIEDMINVSIESDKLTQKLKSYQDEMKRVFNDMEKLEMENSKLIRERKAINDALNEQNAQTKAVSSEMRTLKDNYESLQSKHYQLERERGEANNLREKYKNAEPSNCSELNFLKQKLNHYVGEISDNEIQKQKNSNLKVQLSTLKSQIEKSEDLLERETDRCNKIYLELLEEREKVQELGEQLSILKEVNQKLQESKCQSDKTIEEFDAEFNLSVLSERRESVHMQDELLSSVTDENAELKKKLAKAENDVKSTECLSRELENEKMKCDALKERLKVAEKGLEDVGTSTDRQLVNANIQNEEKNLTIQSLEDKLSKMEKQADERTSKILDLESTCDELSKVKTSTHARFEKGISDARHVIEMYESFMSTIISQDGESFRDIEALRNKIKCYERNIQYLEKKQKQMQALVEQEQRLITGNYYEMCFNLSRQLTKDDIRTFMDKQIKRIAFIDAGER</sequence>